<evidence type="ECO:0000313" key="3">
    <source>
        <dbReference type="Proteomes" id="UP000823941"/>
    </source>
</evidence>
<reference evidence="2 3" key="1">
    <citation type="submission" date="2021-06" db="EMBL/GenBank/DDBJ databases">
        <title>A haploid diamondback moth (Plutella xylostella L.) genome assembly resolves 31 chromosomes and identifies a diamide resistance mutation.</title>
        <authorList>
            <person name="Ward C.M."/>
            <person name="Perry K.D."/>
            <person name="Baker G."/>
            <person name="Powis K."/>
            <person name="Heckel D.G."/>
            <person name="Baxter S.W."/>
        </authorList>
    </citation>
    <scope>NUCLEOTIDE SEQUENCE [LARGE SCALE GENOMIC DNA]</scope>
    <source>
        <strain evidence="2 3">LV</strain>
        <tissue evidence="2">Single pupa</tissue>
    </source>
</reference>
<feature type="region of interest" description="Disordered" evidence="1">
    <location>
        <begin position="35"/>
        <end position="59"/>
    </location>
</feature>
<evidence type="ECO:0000256" key="1">
    <source>
        <dbReference type="SAM" id="MobiDB-lite"/>
    </source>
</evidence>
<protein>
    <submittedName>
        <fullName evidence="2">Uncharacterized protein</fullName>
    </submittedName>
</protein>
<dbReference type="Proteomes" id="UP000823941">
    <property type="component" value="Chromosome 8"/>
</dbReference>
<comment type="caution">
    <text evidence="2">The sequence shown here is derived from an EMBL/GenBank/DDBJ whole genome shotgun (WGS) entry which is preliminary data.</text>
</comment>
<keyword evidence="3" id="KW-1185">Reference proteome</keyword>
<evidence type="ECO:0000313" key="2">
    <source>
        <dbReference type="EMBL" id="KAG7308597.1"/>
    </source>
</evidence>
<proteinExistence type="predicted"/>
<sequence>MSGSGSRRRPRPRLGRPCPLLAAHIHLRLRAIHGLQSHQSHPREKSVRGGNKHRFTTTLHGCVGTVGSAERYERRRGRLHALD</sequence>
<dbReference type="EMBL" id="JAHIBW010000008">
    <property type="protein sequence ID" value="KAG7308597.1"/>
    <property type="molecule type" value="Genomic_DNA"/>
</dbReference>
<accession>A0ABQ7QU78</accession>
<gene>
    <name evidence="2" type="ORF">JYU34_005816</name>
</gene>
<name>A0ABQ7QU78_PLUXY</name>
<organism evidence="2 3">
    <name type="scientific">Plutella xylostella</name>
    <name type="common">Diamondback moth</name>
    <name type="synonym">Plutella maculipennis</name>
    <dbReference type="NCBI Taxonomy" id="51655"/>
    <lineage>
        <taxon>Eukaryota</taxon>
        <taxon>Metazoa</taxon>
        <taxon>Ecdysozoa</taxon>
        <taxon>Arthropoda</taxon>
        <taxon>Hexapoda</taxon>
        <taxon>Insecta</taxon>
        <taxon>Pterygota</taxon>
        <taxon>Neoptera</taxon>
        <taxon>Endopterygota</taxon>
        <taxon>Lepidoptera</taxon>
        <taxon>Glossata</taxon>
        <taxon>Ditrysia</taxon>
        <taxon>Yponomeutoidea</taxon>
        <taxon>Plutellidae</taxon>
        <taxon>Plutella</taxon>
    </lineage>
</organism>